<keyword evidence="3" id="KW-1185">Reference proteome</keyword>
<name>A0A1C3EBR8_9GAMM</name>
<dbReference type="Proteomes" id="UP000094936">
    <property type="component" value="Unassembled WGS sequence"/>
</dbReference>
<accession>A0A1C3EBR8</accession>
<feature type="signal peptide" evidence="1">
    <location>
        <begin position="1"/>
        <end position="19"/>
    </location>
</feature>
<organism evidence="2 3">
    <name type="scientific">Veronia pacifica</name>
    <dbReference type="NCBI Taxonomy" id="1080227"/>
    <lineage>
        <taxon>Bacteria</taxon>
        <taxon>Pseudomonadati</taxon>
        <taxon>Pseudomonadota</taxon>
        <taxon>Gammaproteobacteria</taxon>
        <taxon>Vibrionales</taxon>
        <taxon>Vibrionaceae</taxon>
        <taxon>Veronia</taxon>
    </lineage>
</organism>
<sequence length="220" mass="25208">MRILGLVFLLLFSSSFVHADRLVEFDYPLLVGEWYWFSPEQESPESERGEYKAISMTFSSEYTFRVKLLKRSGDVEEAAGTYNLDDTAMVLTDDLGGRQQHTYKVNHNQLMLQGLQFTKLLKQNLSGTWHSVQITGQDVGSKVSKLSLRLQPDFLFASKVSDIKGNSVTHRGVYFLEDNMLVLVYKNGQQQSTFELVADTLTLRDKKIGMHAIMRRQVIR</sequence>
<dbReference type="AlphaFoldDB" id="A0A1C3EBR8"/>
<gene>
    <name evidence="2" type="ORF">A8L45_19620</name>
</gene>
<proteinExistence type="predicted"/>
<dbReference type="EMBL" id="LYBM01000049">
    <property type="protein sequence ID" value="ODA30683.1"/>
    <property type="molecule type" value="Genomic_DNA"/>
</dbReference>
<evidence type="ECO:0000313" key="2">
    <source>
        <dbReference type="EMBL" id="ODA30683.1"/>
    </source>
</evidence>
<keyword evidence="1" id="KW-0732">Signal</keyword>
<protein>
    <recommendedName>
        <fullName evidence="4">WD40 repeat protein</fullName>
    </recommendedName>
</protein>
<comment type="caution">
    <text evidence="2">The sequence shown here is derived from an EMBL/GenBank/DDBJ whole genome shotgun (WGS) entry which is preliminary data.</text>
</comment>
<evidence type="ECO:0008006" key="4">
    <source>
        <dbReference type="Google" id="ProtNLM"/>
    </source>
</evidence>
<evidence type="ECO:0000256" key="1">
    <source>
        <dbReference type="SAM" id="SignalP"/>
    </source>
</evidence>
<reference evidence="2 3" key="1">
    <citation type="submission" date="2016-05" db="EMBL/GenBank/DDBJ databases">
        <title>Genomic Taxonomy of the Vibrionaceae.</title>
        <authorList>
            <person name="Gomez-Gil B."/>
            <person name="Enciso-Ibarra J."/>
        </authorList>
    </citation>
    <scope>NUCLEOTIDE SEQUENCE [LARGE SCALE GENOMIC DNA]</scope>
    <source>
        <strain evidence="2 3">CAIM 1920</strain>
    </source>
</reference>
<dbReference type="RefSeq" id="WP_068905054.1">
    <property type="nucleotide sequence ID" value="NZ_JBHUIF010000004.1"/>
</dbReference>
<feature type="chain" id="PRO_5008672960" description="WD40 repeat protein" evidence="1">
    <location>
        <begin position="20"/>
        <end position="220"/>
    </location>
</feature>
<evidence type="ECO:0000313" key="3">
    <source>
        <dbReference type="Proteomes" id="UP000094936"/>
    </source>
</evidence>
<dbReference type="OrthoDB" id="5901959at2"/>